<evidence type="ECO:0000313" key="2">
    <source>
        <dbReference type="EMBL" id="KKQ18331.1"/>
    </source>
</evidence>
<protein>
    <submittedName>
        <fullName evidence="2">Uncharacterized protein</fullName>
    </submittedName>
</protein>
<proteinExistence type="predicted"/>
<name>A0A0G0IQN1_9BACT</name>
<dbReference type="AlphaFoldDB" id="A0A0G0IQN1"/>
<feature type="transmembrane region" description="Helical" evidence="1">
    <location>
        <begin position="7"/>
        <end position="29"/>
    </location>
</feature>
<accession>A0A0G0IQN1</accession>
<gene>
    <name evidence="2" type="ORF">US31_C0006G0062</name>
</gene>
<dbReference type="Proteomes" id="UP000034508">
    <property type="component" value="Unassembled WGS sequence"/>
</dbReference>
<comment type="caution">
    <text evidence="2">The sequence shown here is derived from an EMBL/GenBank/DDBJ whole genome shotgun (WGS) entry which is preliminary data.</text>
</comment>
<keyword evidence="1" id="KW-0812">Transmembrane</keyword>
<evidence type="ECO:0000313" key="3">
    <source>
        <dbReference type="Proteomes" id="UP000034508"/>
    </source>
</evidence>
<keyword evidence="1" id="KW-0472">Membrane</keyword>
<dbReference type="EMBL" id="LBSM01000006">
    <property type="protein sequence ID" value="KKQ18331.1"/>
    <property type="molecule type" value="Genomic_DNA"/>
</dbReference>
<sequence length="227" mass="26207">MKKISNVLGWVLAISFVILLICFCGAIAYSKKANPSLYRDSIDEPIKADLKKLWRARDKKTLLIMKKEDLDCIRNYNADKRVLMALLELTKKHTISVRMKIGYQNEQCWISRESAYSSNDIPNISAHFTAQAYDIFCADGVEIAWQVSSDPSKRAKAHQKIRQLIREVFAIGRKDSNLLPTQMMIYSQDDVNVFTTELNKYYGPASQRGNSGMWDNQRMWDRIHIGY</sequence>
<keyword evidence="1" id="KW-1133">Transmembrane helix</keyword>
<organism evidence="2 3">
    <name type="scientific">Berkelbacteria bacterium GW2011_GWA1_36_9</name>
    <dbReference type="NCBI Taxonomy" id="1618331"/>
    <lineage>
        <taxon>Bacteria</taxon>
        <taxon>Candidatus Berkelbacteria</taxon>
    </lineage>
</organism>
<reference evidence="2 3" key="1">
    <citation type="journal article" date="2015" name="Nature">
        <title>rRNA introns, odd ribosomes, and small enigmatic genomes across a large radiation of phyla.</title>
        <authorList>
            <person name="Brown C.T."/>
            <person name="Hug L.A."/>
            <person name="Thomas B.C."/>
            <person name="Sharon I."/>
            <person name="Castelle C.J."/>
            <person name="Singh A."/>
            <person name="Wilkins M.J."/>
            <person name="Williams K.H."/>
            <person name="Banfield J.F."/>
        </authorList>
    </citation>
    <scope>NUCLEOTIDE SEQUENCE [LARGE SCALE GENOMIC DNA]</scope>
</reference>
<evidence type="ECO:0000256" key="1">
    <source>
        <dbReference type="SAM" id="Phobius"/>
    </source>
</evidence>